<name>A0ABR1DU70_NECAM</name>
<comment type="caution">
    <text evidence="2">The sequence shown here is derived from an EMBL/GenBank/DDBJ whole genome shotgun (WGS) entry which is preliminary data.</text>
</comment>
<dbReference type="EMBL" id="JAVFWL010000005">
    <property type="protein sequence ID" value="KAK6753026.1"/>
    <property type="molecule type" value="Genomic_DNA"/>
</dbReference>
<evidence type="ECO:0000313" key="2">
    <source>
        <dbReference type="EMBL" id="KAK6753026.1"/>
    </source>
</evidence>
<sequence>MVRGGGDGDEGGGRGGANAGPRHAHPRLQMVSLGKGGKEQLRTIGETNEVLVLRWLRTGPRLPELACGNPALDYVWGIPTAASRDKYRNIGSFTLHDSEEPSKQEEVLFICSLFRAVCVPKDTVILDTPGKGTMSSLLVTFISVAFVSHISGDVMQMVDSQWMERFVPREYKKLKPDDGNEADVSKDNNYGYSEQGMKDLDEVGGLVGGGDAELLGILRPYYSVVDMSANGNKQGMGSYLHVLPDSSEGDEPVYTLGASFYGGLEPAGAKLGYMTRPFGKKK</sequence>
<organism evidence="2 3">
    <name type="scientific">Necator americanus</name>
    <name type="common">Human hookworm</name>
    <dbReference type="NCBI Taxonomy" id="51031"/>
    <lineage>
        <taxon>Eukaryota</taxon>
        <taxon>Metazoa</taxon>
        <taxon>Ecdysozoa</taxon>
        <taxon>Nematoda</taxon>
        <taxon>Chromadorea</taxon>
        <taxon>Rhabditida</taxon>
        <taxon>Rhabditina</taxon>
        <taxon>Rhabditomorpha</taxon>
        <taxon>Strongyloidea</taxon>
        <taxon>Ancylostomatidae</taxon>
        <taxon>Bunostominae</taxon>
        <taxon>Necator</taxon>
    </lineage>
</organism>
<feature type="region of interest" description="Disordered" evidence="1">
    <location>
        <begin position="1"/>
        <end position="28"/>
    </location>
</feature>
<reference evidence="2 3" key="1">
    <citation type="submission" date="2023-08" db="EMBL/GenBank/DDBJ databases">
        <title>A Necator americanus chromosomal reference genome.</title>
        <authorList>
            <person name="Ilik V."/>
            <person name="Petrzelkova K.J."/>
            <person name="Pardy F."/>
            <person name="Fuh T."/>
            <person name="Niatou-Singa F.S."/>
            <person name="Gouil Q."/>
            <person name="Baker L."/>
            <person name="Ritchie M.E."/>
            <person name="Jex A.R."/>
            <person name="Gazzola D."/>
            <person name="Li H."/>
            <person name="Toshio Fujiwara R."/>
            <person name="Zhan B."/>
            <person name="Aroian R.V."/>
            <person name="Pafco B."/>
            <person name="Schwarz E.M."/>
        </authorList>
    </citation>
    <scope>NUCLEOTIDE SEQUENCE [LARGE SCALE GENOMIC DNA]</scope>
    <source>
        <strain evidence="2 3">Aroian</strain>
        <tissue evidence="2">Whole animal</tissue>
    </source>
</reference>
<evidence type="ECO:0000256" key="1">
    <source>
        <dbReference type="SAM" id="MobiDB-lite"/>
    </source>
</evidence>
<dbReference type="Proteomes" id="UP001303046">
    <property type="component" value="Unassembled WGS sequence"/>
</dbReference>
<evidence type="ECO:0000313" key="3">
    <source>
        <dbReference type="Proteomes" id="UP001303046"/>
    </source>
</evidence>
<proteinExistence type="predicted"/>
<keyword evidence="3" id="KW-1185">Reference proteome</keyword>
<accession>A0ABR1DU70</accession>
<gene>
    <name evidence="2" type="primary">Necator_chrV.g17349</name>
    <name evidence="2" type="ORF">RB195_012560</name>
</gene>
<protein>
    <submittedName>
        <fullName evidence="2">Uncharacterized protein</fullName>
    </submittedName>
</protein>